<accession>A0A9Q9DST2</accession>
<name>A0A9Q9DST2_CURCL</name>
<dbReference type="VEuPathDB" id="FungiDB:yc1106_05326"/>
<keyword evidence="2" id="KW-1185">Reference proteome</keyword>
<protein>
    <submittedName>
        <fullName evidence="1">Uncharacterized protein</fullName>
    </submittedName>
</protein>
<evidence type="ECO:0000313" key="2">
    <source>
        <dbReference type="Proteomes" id="UP001056012"/>
    </source>
</evidence>
<reference evidence="1" key="1">
    <citation type="submission" date="2021-12" db="EMBL/GenBank/DDBJ databases">
        <title>Curvularia clavata genome.</title>
        <authorList>
            <person name="Cao Y."/>
        </authorList>
    </citation>
    <scope>NUCLEOTIDE SEQUENCE</scope>
    <source>
        <strain evidence="1">Yc1106</strain>
    </source>
</reference>
<dbReference type="Proteomes" id="UP001056012">
    <property type="component" value="Chromosome 4"/>
</dbReference>
<dbReference type="AlphaFoldDB" id="A0A9Q9DST2"/>
<dbReference type="OrthoDB" id="3473305at2759"/>
<evidence type="ECO:0000313" key="1">
    <source>
        <dbReference type="EMBL" id="USP78052.1"/>
    </source>
</evidence>
<organism evidence="1 2">
    <name type="scientific">Curvularia clavata</name>
    <dbReference type="NCBI Taxonomy" id="95742"/>
    <lineage>
        <taxon>Eukaryota</taxon>
        <taxon>Fungi</taxon>
        <taxon>Dikarya</taxon>
        <taxon>Ascomycota</taxon>
        <taxon>Pezizomycotina</taxon>
        <taxon>Dothideomycetes</taxon>
        <taxon>Pleosporomycetidae</taxon>
        <taxon>Pleosporales</taxon>
        <taxon>Pleosporineae</taxon>
        <taxon>Pleosporaceae</taxon>
        <taxon>Curvularia</taxon>
    </lineage>
</organism>
<dbReference type="EMBL" id="CP089277">
    <property type="protein sequence ID" value="USP78052.1"/>
    <property type="molecule type" value="Genomic_DNA"/>
</dbReference>
<gene>
    <name evidence="1" type="ORF">yc1106_05326</name>
</gene>
<proteinExistence type="predicted"/>
<sequence length="146" mass="16772">MPTDETGDGPLDTKQRYVWLDLDIDMVDIGASEFRWYKSIALAIKRLKFERENSDEFFWNTESSELVMFVNVEEIHIVCADGFWMWGGGVYDHPWPCTEEKLLFIDPSDGRVARGLELEAIYEQMLKAARLAANGGEFSTDDEFSS</sequence>